<dbReference type="InterPro" id="IPR000504">
    <property type="entry name" value="RRM_dom"/>
</dbReference>
<organism evidence="2 3">
    <name type="scientific">Parelaphostrongylus tenuis</name>
    <name type="common">Meningeal worm</name>
    <dbReference type="NCBI Taxonomy" id="148309"/>
    <lineage>
        <taxon>Eukaryota</taxon>
        <taxon>Metazoa</taxon>
        <taxon>Ecdysozoa</taxon>
        <taxon>Nematoda</taxon>
        <taxon>Chromadorea</taxon>
        <taxon>Rhabditida</taxon>
        <taxon>Rhabditina</taxon>
        <taxon>Rhabditomorpha</taxon>
        <taxon>Strongyloidea</taxon>
        <taxon>Metastrongylidae</taxon>
        <taxon>Parelaphostrongylus</taxon>
    </lineage>
</organism>
<name>A0AAD5NDE1_PARTN</name>
<dbReference type="SUPFAM" id="SSF54928">
    <property type="entry name" value="RNA-binding domain, RBD"/>
    <property type="match status" value="1"/>
</dbReference>
<comment type="caution">
    <text evidence="2">The sequence shown here is derived from an EMBL/GenBank/DDBJ whole genome shotgun (WGS) entry which is preliminary data.</text>
</comment>
<dbReference type="EMBL" id="JAHQIW010005224">
    <property type="protein sequence ID" value="KAJ1365294.1"/>
    <property type="molecule type" value="Genomic_DNA"/>
</dbReference>
<dbReference type="SMART" id="SM00360">
    <property type="entry name" value="RRM"/>
    <property type="match status" value="1"/>
</dbReference>
<evidence type="ECO:0000313" key="3">
    <source>
        <dbReference type="Proteomes" id="UP001196413"/>
    </source>
</evidence>
<evidence type="ECO:0000313" key="2">
    <source>
        <dbReference type="EMBL" id="KAJ1365294.1"/>
    </source>
</evidence>
<reference evidence="2" key="1">
    <citation type="submission" date="2021-06" db="EMBL/GenBank/DDBJ databases">
        <title>Parelaphostrongylus tenuis whole genome reference sequence.</title>
        <authorList>
            <person name="Garwood T.J."/>
            <person name="Larsen P.A."/>
            <person name="Fountain-Jones N.M."/>
            <person name="Garbe J.R."/>
            <person name="Macchietto M.G."/>
            <person name="Kania S.A."/>
            <person name="Gerhold R.W."/>
            <person name="Richards J.E."/>
            <person name="Wolf T.M."/>
        </authorList>
    </citation>
    <scope>NUCLEOTIDE SEQUENCE</scope>
    <source>
        <strain evidence="2">MNPRO001-30</strain>
        <tissue evidence="2">Meninges</tissue>
    </source>
</reference>
<dbReference type="Proteomes" id="UP001196413">
    <property type="component" value="Unassembled WGS sequence"/>
</dbReference>
<dbReference type="InterPro" id="IPR035979">
    <property type="entry name" value="RBD_domain_sf"/>
</dbReference>
<dbReference type="AlphaFoldDB" id="A0AAD5NDE1"/>
<dbReference type="GO" id="GO:0003723">
    <property type="term" value="F:RNA binding"/>
    <property type="evidence" value="ECO:0007669"/>
    <property type="project" value="InterPro"/>
</dbReference>
<keyword evidence="3" id="KW-1185">Reference proteome</keyword>
<dbReference type="Pfam" id="PF00076">
    <property type="entry name" value="RRM_1"/>
    <property type="match status" value="1"/>
</dbReference>
<feature type="domain" description="RRM" evidence="1">
    <location>
        <begin position="22"/>
        <end position="93"/>
    </location>
</feature>
<protein>
    <recommendedName>
        <fullName evidence="1">RRM domain-containing protein</fullName>
    </recommendedName>
</protein>
<sequence>MQLFFFAFRVMNNGLPDRKERTLFVSTIHKSVTDDDLYEILSQAGPVEKIVFKERSDGTPMHAVVVFRNVESVVFSMLHISPIVQKCGLIRFRPLRESSHGNLSSSATDSHCRPADDILSPDALYPLKWLNDFISWNGQPLPLFHSHDRRKLPSFDSSDAACVGHNSLLHSVISELCPSNGLFLCQNLPFCYNPIVGHLGFSHLYSEHSPTCFGFPLL</sequence>
<accession>A0AAD5NDE1</accession>
<dbReference type="Gene3D" id="3.30.70.330">
    <property type="match status" value="1"/>
</dbReference>
<gene>
    <name evidence="2" type="ORF">KIN20_025551</name>
</gene>
<evidence type="ECO:0000259" key="1">
    <source>
        <dbReference type="SMART" id="SM00360"/>
    </source>
</evidence>
<dbReference type="InterPro" id="IPR012677">
    <property type="entry name" value="Nucleotide-bd_a/b_plait_sf"/>
</dbReference>
<proteinExistence type="predicted"/>